<accession>A0A8J5QQC6</accession>
<evidence type="ECO:0000259" key="7">
    <source>
        <dbReference type="PROSITE" id="PS50056"/>
    </source>
</evidence>
<feature type="compositionally biased region" description="Low complexity" evidence="5">
    <location>
        <begin position="317"/>
        <end position="337"/>
    </location>
</feature>
<dbReference type="PROSITE" id="PS50054">
    <property type="entry name" value="TYR_PHOSPHATASE_DUAL"/>
    <property type="match status" value="1"/>
</dbReference>
<feature type="compositionally biased region" description="Polar residues" evidence="5">
    <location>
        <begin position="448"/>
        <end position="470"/>
    </location>
</feature>
<dbReference type="OrthoDB" id="266663at2759"/>
<name>A0A8J5QQC6_9HYME</name>
<gene>
    <name evidence="8" type="ORF">G9C98_003537</name>
</gene>
<feature type="domain" description="Tyrosine specific protein phosphatases" evidence="7">
    <location>
        <begin position="168"/>
        <end position="230"/>
    </location>
</feature>
<reference evidence="8" key="1">
    <citation type="submission" date="2020-03" db="EMBL/GenBank/DDBJ databases">
        <authorList>
            <person name="Chebbi M.A."/>
            <person name="Drezen J.M."/>
        </authorList>
    </citation>
    <scope>NUCLEOTIDE SEQUENCE</scope>
    <source>
        <tissue evidence="8">Whole body</tissue>
    </source>
</reference>
<dbReference type="FunFam" id="3.90.190.10:FF:000006">
    <property type="entry name" value="Dual specificity protein phosphatase CDC14B"/>
    <property type="match status" value="1"/>
</dbReference>
<dbReference type="InterPro" id="IPR016130">
    <property type="entry name" value="Tyr_Pase_AS"/>
</dbReference>
<feature type="compositionally biased region" description="Basic residues" evidence="5">
    <location>
        <begin position="516"/>
        <end position="528"/>
    </location>
</feature>
<dbReference type="InterPro" id="IPR044506">
    <property type="entry name" value="CDC14_C"/>
</dbReference>
<dbReference type="PANTHER" id="PTHR23339">
    <property type="entry name" value="TYROSINE SPECIFIC PROTEIN PHOSPHATASE AND DUAL SPECIFICITY PROTEIN PHOSPHATASE"/>
    <property type="match status" value="1"/>
</dbReference>
<keyword evidence="3" id="KW-0378">Hydrolase</keyword>
<dbReference type="AlphaFoldDB" id="A0A8J5QQC6"/>
<evidence type="ECO:0000256" key="1">
    <source>
        <dbReference type="ARBA" id="ARBA00007315"/>
    </source>
</evidence>
<dbReference type="PROSITE" id="PS00383">
    <property type="entry name" value="TYR_PHOSPHATASE_1"/>
    <property type="match status" value="1"/>
</dbReference>
<dbReference type="EC" id="3.1.3.48" evidence="2"/>
<dbReference type="CDD" id="cd14499">
    <property type="entry name" value="CDC14_C"/>
    <property type="match status" value="1"/>
</dbReference>
<dbReference type="InterPro" id="IPR029260">
    <property type="entry name" value="DSPn"/>
</dbReference>
<evidence type="ECO:0000313" key="9">
    <source>
        <dbReference type="Proteomes" id="UP000729913"/>
    </source>
</evidence>
<evidence type="ECO:0000256" key="5">
    <source>
        <dbReference type="SAM" id="MobiDB-lite"/>
    </source>
</evidence>
<evidence type="ECO:0000313" key="8">
    <source>
        <dbReference type="EMBL" id="KAG8039230.1"/>
    </source>
</evidence>
<comment type="caution">
    <text evidence="8">The sequence shown here is derived from an EMBL/GenBank/DDBJ whole genome shotgun (WGS) entry which is preliminary data.</text>
</comment>
<evidence type="ECO:0000256" key="2">
    <source>
        <dbReference type="ARBA" id="ARBA00013064"/>
    </source>
</evidence>
<reference evidence="8" key="2">
    <citation type="submission" date="2021-04" db="EMBL/GenBank/DDBJ databases">
        <title>Genome-wide patterns of bracovirus chromosomal integration into multiple host tissues during parasitism.</title>
        <authorList>
            <person name="Chebbi M.A.C."/>
        </authorList>
    </citation>
    <scope>NUCLEOTIDE SEQUENCE</scope>
    <source>
        <tissue evidence="8">Whole body</tissue>
    </source>
</reference>
<dbReference type="GO" id="GO:0004725">
    <property type="term" value="F:protein tyrosine phosphatase activity"/>
    <property type="evidence" value="ECO:0007669"/>
    <property type="project" value="UniProtKB-EC"/>
</dbReference>
<dbReference type="InterPro" id="IPR050561">
    <property type="entry name" value="PTP"/>
</dbReference>
<dbReference type="InterPro" id="IPR000387">
    <property type="entry name" value="Tyr_Pase_dom"/>
</dbReference>
<organism evidence="8 9">
    <name type="scientific">Cotesia typhae</name>
    <dbReference type="NCBI Taxonomy" id="2053667"/>
    <lineage>
        <taxon>Eukaryota</taxon>
        <taxon>Metazoa</taxon>
        <taxon>Ecdysozoa</taxon>
        <taxon>Arthropoda</taxon>
        <taxon>Hexapoda</taxon>
        <taxon>Insecta</taxon>
        <taxon>Pterygota</taxon>
        <taxon>Neoptera</taxon>
        <taxon>Endopterygota</taxon>
        <taxon>Hymenoptera</taxon>
        <taxon>Apocrita</taxon>
        <taxon>Ichneumonoidea</taxon>
        <taxon>Braconidae</taxon>
        <taxon>Microgastrinae</taxon>
        <taxon>Cotesia</taxon>
    </lineage>
</organism>
<comment type="similarity">
    <text evidence="1">Belongs to the protein-tyrosine phosphatase family. Non-receptor class CDC14 subfamily.</text>
</comment>
<proteinExistence type="inferred from homology"/>
<dbReference type="Pfam" id="PF14671">
    <property type="entry name" value="DSPn"/>
    <property type="match status" value="1"/>
</dbReference>
<dbReference type="SMART" id="SM00404">
    <property type="entry name" value="PTPc_motif"/>
    <property type="match status" value="1"/>
</dbReference>
<protein>
    <recommendedName>
        <fullName evidence="2">protein-tyrosine-phosphatase</fullName>
        <ecNumber evidence="2">3.1.3.48</ecNumber>
    </recommendedName>
</protein>
<keyword evidence="9" id="KW-1185">Reference proteome</keyword>
<keyword evidence="4" id="KW-0904">Protein phosphatase</keyword>
<evidence type="ECO:0000256" key="3">
    <source>
        <dbReference type="ARBA" id="ARBA00022801"/>
    </source>
</evidence>
<feature type="region of interest" description="Disordered" evidence="5">
    <location>
        <begin position="448"/>
        <end position="475"/>
    </location>
</feature>
<dbReference type="Proteomes" id="UP000729913">
    <property type="component" value="Unassembled WGS sequence"/>
</dbReference>
<dbReference type="InterPro" id="IPR003595">
    <property type="entry name" value="Tyr_Pase_cat"/>
</dbReference>
<dbReference type="PROSITE" id="PS50056">
    <property type="entry name" value="TYR_PHOSPHATASE_2"/>
    <property type="match status" value="1"/>
</dbReference>
<dbReference type="EMBL" id="JAAOIC020000039">
    <property type="protein sequence ID" value="KAG8039230.1"/>
    <property type="molecule type" value="Genomic_DNA"/>
</dbReference>
<feature type="region of interest" description="Disordered" evidence="5">
    <location>
        <begin position="317"/>
        <end position="351"/>
    </location>
</feature>
<evidence type="ECO:0000256" key="4">
    <source>
        <dbReference type="ARBA" id="ARBA00022912"/>
    </source>
</evidence>
<dbReference type="Pfam" id="PF22785">
    <property type="entry name" value="Tc-R-P"/>
    <property type="match status" value="1"/>
</dbReference>
<evidence type="ECO:0000259" key="6">
    <source>
        <dbReference type="PROSITE" id="PS50054"/>
    </source>
</evidence>
<dbReference type="InterPro" id="IPR020422">
    <property type="entry name" value="TYR_PHOSPHATASE_DUAL_dom"/>
</dbReference>
<feature type="domain" description="Tyrosine-protein phosphatase" evidence="6">
    <location>
        <begin position="85"/>
        <end position="242"/>
    </location>
</feature>
<feature type="region of interest" description="Disordered" evidence="5">
    <location>
        <begin position="506"/>
        <end position="552"/>
    </location>
</feature>
<sequence length="552" mass="61830">MESLDAILMCATELIKAREVYESLVSSPNSPPYIMFRDASFGAPCYQISLKDCLSAIYECYRLGFFNFDDFNVKEYEYYERVEYGDLNWIVPEKFIAFCGPHAKLNNENGYPMHAPESYFSYFRQNNVTTIVRLNKKIYDAAQFINAGFDHRDLFFRDGSTPTDAIVRQFLKIAENTNGAIAVHCKAGLGRTGSLIGCYIMKHYHLTAHETIAWIRICRPGSVIGHQQQWLEEKEYYLHSLLREPLRVDSNGNPPHSRGIYSNLGCSSGGTSTYLTFSSKLNPSGSTLEPNQPNDNVSGILHRVDDIHLDDSSLLSTKSTSTATSTTTTTTSTITSAGNNAKLQQQKQQRPQRFALNIKTQGDKLNEIKMRRQTSSYTNNFSIGRKGIGQPTVMLPNLGLLLKSSTSSSSSSVTSRANQKGTSNNTIATIIGSKKDINKRLLSRSNTAATSTLVKRSSRRLSCSGNSPISRPSPCYMRSKTTTQIHNNHNKNSVLISNCSSAIRSGCTNTKPITRGVKRRRQRQRRKVITGDISTTRRTSPRKKQQQKEQQR</sequence>